<organism evidence="1 2">
    <name type="scientific">Boeremia exigua</name>
    <dbReference type="NCBI Taxonomy" id="749465"/>
    <lineage>
        <taxon>Eukaryota</taxon>
        <taxon>Fungi</taxon>
        <taxon>Dikarya</taxon>
        <taxon>Ascomycota</taxon>
        <taxon>Pezizomycotina</taxon>
        <taxon>Dothideomycetes</taxon>
        <taxon>Pleosporomycetidae</taxon>
        <taxon>Pleosporales</taxon>
        <taxon>Pleosporineae</taxon>
        <taxon>Didymellaceae</taxon>
        <taxon>Boeremia</taxon>
    </lineage>
</organism>
<name>A0ACC2HZN9_9PLEO</name>
<protein>
    <submittedName>
        <fullName evidence="1">Uncharacterized protein</fullName>
    </submittedName>
</protein>
<comment type="caution">
    <text evidence="1">The sequence shown here is derived from an EMBL/GenBank/DDBJ whole genome shotgun (WGS) entry which is preliminary data.</text>
</comment>
<sequence>MPSFSKMMKQLSGSTSRSDDKSVWIQDSERSRAVWSSASSAACRGLYDAPSRRDSRQSQRVGGNRRSTGSDNSSDPITKFSVYPQMVGKRRSQLEAEARTRSMKSSPGMTETDRREGTTPPDRPAHQKQLSSRVRPRSINTEFSLDSGHSSDGNPEGRPVRVCMYPQAKYIKEPVEAPLKSEQASVVYPSETSSKNSSVQTLSSQVSKRSSLPSDEHQLLVRRQRLQRAREMLELHYTHHGLVRGGHIRHGEMQGFTIRNSERRRISKLRYAVRKALQSDLDLQDADFKLAMNRYADRVYFCELSDVDGRPIDEQMIEEFIGLYQKARDAAQAARLLSSPRSHPTRTWVDVRNRRVHQAALALAQADGAVAMEVPVRRPRLVSKFSWDSNDGEVASRKRLTKMQW</sequence>
<reference evidence="1" key="1">
    <citation type="submission" date="2022-11" db="EMBL/GenBank/DDBJ databases">
        <title>Genome Sequence of Boeremia exigua.</title>
        <authorList>
            <person name="Buettner E."/>
        </authorList>
    </citation>
    <scope>NUCLEOTIDE SEQUENCE</scope>
    <source>
        <strain evidence="1">CU02</strain>
    </source>
</reference>
<evidence type="ECO:0000313" key="1">
    <source>
        <dbReference type="EMBL" id="KAJ8108414.1"/>
    </source>
</evidence>
<dbReference type="Proteomes" id="UP001153331">
    <property type="component" value="Unassembled WGS sequence"/>
</dbReference>
<dbReference type="EMBL" id="JAPHNI010000752">
    <property type="protein sequence ID" value="KAJ8108414.1"/>
    <property type="molecule type" value="Genomic_DNA"/>
</dbReference>
<gene>
    <name evidence="1" type="ORF">OPT61_g8187</name>
</gene>
<keyword evidence="2" id="KW-1185">Reference proteome</keyword>
<proteinExistence type="predicted"/>
<accession>A0ACC2HZN9</accession>
<evidence type="ECO:0000313" key="2">
    <source>
        <dbReference type="Proteomes" id="UP001153331"/>
    </source>
</evidence>